<name>A4JVE5_BURVG</name>
<dbReference type="AlphaFoldDB" id="A4JVE5"/>
<dbReference type="EMBL" id="CP000619">
    <property type="protein sequence ID" value="ABO60248.1"/>
    <property type="molecule type" value="Genomic_DNA"/>
</dbReference>
<dbReference type="HOGENOM" id="CLU_1369959_0_0_4"/>
<sequence length="199" mass="22348">MSGSERGAVERMGAGAHTVLRVLEKKAYFKHRFLEQVQALYQADSEHSLPTLPASLYLTALFARVPEEVRSKVAEIASRRIVNTFEHCPTPVETRTLVAEATLAALGLSFDQLAERAKLFMACPPTEQAVADRWIEQVIYTVMIHIGRDRFVAISHSEWKDEVSQTILGDAEALRSYQVPLANQVTIVRKSFRELLPKV</sequence>
<reference evidence="1 2" key="1">
    <citation type="submission" date="2007-03" db="EMBL/GenBank/DDBJ databases">
        <title>Complete sequence of plasmid pBVIE03 of Burkholderia vietnamiensis G4.</title>
        <authorList>
            <consortium name="US DOE Joint Genome Institute"/>
            <person name="Copeland A."/>
            <person name="Lucas S."/>
            <person name="Lapidus A."/>
            <person name="Barry K."/>
            <person name="Detter J.C."/>
            <person name="Glavina del Rio T."/>
            <person name="Hammon N."/>
            <person name="Israni S."/>
            <person name="Dalin E."/>
            <person name="Tice H."/>
            <person name="Pitluck S."/>
            <person name="Chain P."/>
            <person name="Malfatti S."/>
            <person name="Shin M."/>
            <person name="Vergez L."/>
            <person name="Schmutz J."/>
            <person name="Larimer F."/>
            <person name="Land M."/>
            <person name="Hauser L."/>
            <person name="Kyrpides N."/>
            <person name="Tiedje J."/>
            <person name="Richardson P."/>
        </authorList>
    </citation>
    <scope>NUCLEOTIDE SEQUENCE [LARGE SCALE GENOMIC DNA]</scope>
    <source>
        <strain evidence="2">G4 / LMG 22486</strain>
        <plasmid evidence="1 2">pBVIE03</plasmid>
    </source>
</reference>
<evidence type="ECO:0000313" key="1">
    <source>
        <dbReference type="EMBL" id="ABO60248.1"/>
    </source>
</evidence>
<proteinExistence type="predicted"/>
<gene>
    <name evidence="1" type="ordered locus">Bcep1808_7371</name>
</gene>
<evidence type="ECO:0000313" key="2">
    <source>
        <dbReference type="Proteomes" id="UP000002287"/>
    </source>
</evidence>
<protein>
    <submittedName>
        <fullName evidence="1">Uncharacterized protein</fullName>
    </submittedName>
</protein>
<keyword evidence="1" id="KW-0614">Plasmid</keyword>
<accession>A4JVE5</accession>
<dbReference type="Proteomes" id="UP000002287">
    <property type="component" value="Plasmid pBVIE03"/>
</dbReference>
<dbReference type="KEGG" id="bvi:Bcep1808_7371"/>
<geneLocation type="plasmid" evidence="1 2">
    <name>pBVIE03</name>
</geneLocation>
<organism evidence="1 2">
    <name type="scientific">Burkholderia vietnamiensis (strain G4 / LMG 22486)</name>
    <name type="common">Burkholderia cepacia (strain R1808)</name>
    <dbReference type="NCBI Taxonomy" id="269482"/>
    <lineage>
        <taxon>Bacteria</taxon>
        <taxon>Pseudomonadati</taxon>
        <taxon>Pseudomonadota</taxon>
        <taxon>Betaproteobacteria</taxon>
        <taxon>Burkholderiales</taxon>
        <taxon>Burkholderiaceae</taxon>
        <taxon>Burkholderia</taxon>
        <taxon>Burkholderia cepacia complex</taxon>
    </lineage>
</organism>